<evidence type="ECO:0000256" key="1">
    <source>
        <dbReference type="ARBA" id="ARBA00004990"/>
    </source>
</evidence>
<proteinExistence type="inferred from homology"/>
<feature type="binding site" evidence="8">
    <location>
        <begin position="147"/>
        <end position="150"/>
    </location>
    <ligand>
        <name>ATP</name>
        <dbReference type="ChEBI" id="CHEBI:30616"/>
    </ligand>
</feature>
<comment type="similarity">
    <text evidence="2 8">Belongs to the pantothenate synthetase family.</text>
</comment>
<comment type="function">
    <text evidence="8">Catalyzes the condensation of pantoate with beta-alanine in an ATP-dependent reaction via a pantoyl-adenylate intermediate.</text>
</comment>
<dbReference type="Pfam" id="PF02569">
    <property type="entry name" value="Pantoate_ligase"/>
    <property type="match status" value="1"/>
</dbReference>
<comment type="subunit">
    <text evidence="8">Homodimer.</text>
</comment>
<dbReference type="GO" id="GO:0005829">
    <property type="term" value="C:cytosol"/>
    <property type="evidence" value="ECO:0007669"/>
    <property type="project" value="TreeGrafter"/>
</dbReference>
<dbReference type="Gene3D" id="3.40.50.620">
    <property type="entry name" value="HUPs"/>
    <property type="match status" value="1"/>
</dbReference>
<evidence type="ECO:0000313" key="10">
    <source>
        <dbReference type="Proteomes" id="UP001319180"/>
    </source>
</evidence>
<keyword evidence="6 8" id="KW-0067">ATP-binding</keyword>
<keyword evidence="8" id="KW-0963">Cytoplasm</keyword>
<dbReference type="Gene3D" id="3.30.1300.10">
    <property type="entry name" value="Pantoate-beta-alanine ligase, C-terminal domain"/>
    <property type="match status" value="1"/>
</dbReference>
<sequence>MEIFKQIAPLKAFLNAQKRAGKSVGLVPTMGALHAGHLSLIKVSKAQNDVTVCSIFVNPTQFNNPNDLQKYPRTLDKDTLLLEKVECDAVFCPEASEMYPEKSIIKFDFGHLDRVMEGAFRPGHFSGVGLVVSKLFNIIQPTRAYFGQKDWQQFAVIRRLVDELNFDLELTSVPTSREDDGLAMSSRNLRLNPDQRQAATVFYESLVAAGQALQHGKTIREARAIVQAKFDERQGVSLEYFELADSKNLNILENVNASDSPSGLPVGLPIMCIAGFVGEVRLIDNMFLQ</sequence>
<dbReference type="GO" id="GO:0004592">
    <property type="term" value="F:pantoate-beta-alanine ligase activity"/>
    <property type="evidence" value="ECO:0007669"/>
    <property type="project" value="UniProtKB-UniRule"/>
</dbReference>
<protein>
    <recommendedName>
        <fullName evidence="8">Pantothenate synthetase</fullName>
        <shortName evidence="8">PS</shortName>
        <ecNumber evidence="8">6.3.2.1</ecNumber>
    </recommendedName>
    <alternativeName>
        <fullName evidence="8">Pantoate--beta-alanine ligase</fullName>
    </alternativeName>
    <alternativeName>
        <fullName evidence="8">Pantoate-activating enzyme</fullName>
    </alternativeName>
</protein>
<feature type="binding site" evidence="8">
    <location>
        <begin position="30"/>
        <end position="37"/>
    </location>
    <ligand>
        <name>ATP</name>
        <dbReference type="ChEBI" id="CHEBI:30616"/>
    </ligand>
</feature>
<dbReference type="EMBL" id="JAHESC010000002">
    <property type="protein sequence ID" value="MBT1685424.1"/>
    <property type="molecule type" value="Genomic_DNA"/>
</dbReference>
<dbReference type="Proteomes" id="UP001319180">
    <property type="component" value="Unassembled WGS sequence"/>
</dbReference>
<evidence type="ECO:0000256" key="4">
    <source>
        <dbReference type="ARBA" id="ARBA00022655"/>
    </source>
</evidence>
<feature type="binding site" evidence="8">
    <location>
        <position position="153"/>
    </location>
    <ligand>
        <name>(R)-pantoate</name>
        <dbReference type="ChEBI" id="CHEBI:15980"/>
    </ligand>
</feature>
<keyword evidence="10" id="KW-1185">Reference proteome</keyword>
<feature type="binding site" evidence="8">
    <location>
        <position position="61"/>
    </location>
    <ligand>
        <name>beta-alanine</name>
        <dbReference type="ChEBI" id="CHEBI:57966"/>
    </ligand>
</feature>
<dbReference type="InterPro" id="IPR042176">
    <property type="entry name" value="Pantoate_ligase_C"/>
</dbReference>
<dbReference type="GO" id="GO:0015940">
    <property type="term" value="P:pantothenate biosynthetic process"/>
    <property type="evidence" value="ECO:0007669"/>
    <property type="project" value="UniProtKB-UniRule"/>
</dbReference>
<feature type="active site" description="Proton donor" evidence="8">
    <location>
        <position position="37"/>
    </location>
</feature>
<name>A0AAP2D5G4_9BACT</name>
<comment type="miscellaneous">
    <text evidence="8">The reaction proceeds by a bi uni uni bi ping pong mechanism.</text>
</comment>
<comment type="pathway">
    <text evidence="1 8">Cofactor biosynthesis; (R)-pantothenate biosynthesis; (R)-pantothenate from (R)-pantoate and beta-alanine: step 1/1.</text>
</comment>
<comment type="caution">
    <text evidence="8">Lacks conserved residue(s) required for the propagation of feature annotation.</text>
</comment>
<evidence type="ECO:0000256" key="8">
    <source>
        <dbReference type="HAMAP-Rule" id="MF_00158"/>
    </source>
</evidence>
<evidence type="ECO:0000256" key="2">
    <source>
        <dbReference type="ARBA" id="ARBA00009256"/>
    </source>
</evidence>
<evidence type="ECO:0000256" key="3">
    <source>
        <dbReference type="ARBA" id="ARBA00022598"/>
    </source>
</evidence>
<keyword evidence="5 8" id="KW-0547">Nucleotide-binding</keyword>
<dbReference type="PANTHER" id="PTHR21299:SF1">
    <property type="entry name" value="PANTOATE--BETA-ALANINE LIGASE"/>
    <property type="match status" value="1"/>
</dbReference>
<evidence type="ECO:0000256" key="7">
    <source>
        <dbReference type="ARBA" id="ARBA00048258"/>
    </source>
</evidence>
<dbReference type="HAMAP" id="MF_00158">
    <property type="entry name" value="PanC"/>
    <property type="match status" value="1"/>
</dbReference>
<dbReference type="SUPFAM" id="SSF52374">
    <property type="entry name" value="Nucleotidylyl transferase"/>
    <property type="match status" value="1"/>
</dbReference>
<dbReference type="FunFam" id="3.40.50.620:FF:000013">
    <property type="entry name" value="Pantothenate synthetase"/>
    <property type="match status" value="1"/>
</dbReference>
<evidence type="ECO:0000256" key="5">
    <source>
        <dbReference type="ARBA" id="ARBA00022741"/>
    </source>
</evidence>
<comment type="caution">
    <text evidence="9">The sequence shown here is derived from an EMBL/GenBank/DDBJ whole genome shotgun (WGS) entry which is preliminary data.</text>
</comment>
<dbReference type="EC" id="6.3.2.1" evidence="8"/>
<dbReference type="RefSeq" id="WP_254088671.1">
    <property type="nucleotide sequence ID" value="NZ_JAHESC010000002.1"/>
</dbReference>
<dbReference type="PANTHER" id="PTHR21299">
    <property type="entry name" value="CYTIDYLATE KINASE/PANTOATE-BETA-ALANINE LIGASE"/>
    <property type="match status" value="1"/>
</dbReference>
<organism evidence="9 10">
    <name type="scientific">Dawidia soli</name>
    <dbReference type="NCBI Taxonomy" id="2782352"/>
    <lineage>
        <taxon>Bacteria</taxon>
        <taxon>Pseudomonadati</taxon>
        <taxon>Bacteroidota</taxon>
        <taxon>Cytophagia</taxon>
        <taxon>Cytophagales</taxon>
        <taxon>Chryseotaleaceae</taxon>
        <taxon>Dawidia</taxon>
    </lineage>
</organism>
<keyword evidence="4 8" id="KW-0566">Pantothenate biosynthesis</keyword>
<dbReference type="InterPro" id="IPR014729">
    <property type="entry name" value="Rossmann-like_a/b/a_fold"/>
</dbReference>
<dbReference type="InterPro" id="IPR003721">
    <property type="entry name" value="Pantoate_ligase"/>
</dbReference>
<dbReference type="NCBIfam" id="TIGR00018">
    <property type="entry name" value="panC"/>
    <property type="match status" value="1"/>
</dbReference>
<feature type="binding site" evidence="8">
    <location>
        <position position="61"/>
    </location>
    <ligand>
        <name>(R)-pantoate</name>
        <dbReference type="ChEBI" id="CHEBI:15980"/>
    </ligand>
</feature>
<feature type="binding site" evidence="8">
    <location>
        <begin position="184"/>
        <end position="187"/>
    </location>
    <ligand>
        <name>ATP</name>
        <dbReference type="ChEBI" id="CHEBI:30616"/>
    </ligand>
</feature>
<reference evidence="9 10" key="1">
    <citation type="submission" date="2021-05" db="EMBL/GenBank/DDBJ databases">
        <title>A Polyphasic approach of four new species of the genus Ohtaekwangia: Ohtaekwangia histidinii sp. nov., Ohtaekwangia cretensis sp. nov., Ohtaekwangia indiensis sp. nov., Ohtaekwangia reichenbachii sp. nov. from diverse environment.</title>
        <authorList>
            <person name="Octaviana S."/>
        </authorList>
    </citation>
    <scope>NUCLEOTIDE SEQUENCE [LARGE SCALE GENOMIC DNA]</scope>
    <source>
        <strain evidence="9 10">PWU37</strain>
    </source>
</reference>
<dbReference type="AlphaFoldDB" id="A0AAP2D5G4"/>
<accession>A0AAP2D5G4</accession>
<dbReference type="GO" id="GO:0005524">
    <property type="term" value="F:ATP binding"/>
    <property type="evidence" value="ECO:0007669"/>
    <property type="project" value="UniProtKB-KW"/>
</dbReference>
<keyword evidence="3 8" id="KW-0436">Ligase</keyword>
<evidence type="ECO:0000313" key="9">
    <source>
        <dbReference type="EMBL" id="MBT1685424.1"/>
    </source>
</evidence>
<dbReference type="CDD" id="cd00560">
    <property type="entry name" value="PanC"/>
    <property type="match status" value="1"/>
</dbReference>
<comment type="subcellular location">
    <subcellularLocation>
        <location evidence="8">Cytoplasm</location>
    </subcellularLocation>
</comment>
<evidence type="ECO:0000256" key="6">
    <source>
        <dbReference type="ARBA" id="ARBA00022840"/>
    </source>
</evidence>
<comment type="catalytic activity">
    <reaction evidence="7 8">
        <text>(R)-pantoate + beta-alanine + ATP = (R)-pantothenate + AMP + diphosphate + H(+)</text>
        <dbReference type="Rhea" id="RHEA:10912"/>
        <dbReference type="ChEBI" id="CHEBI:15378"/>
        <dbReference type="ChEBI" id="CHEBI:15980"/>
        <dbReference type="ChEBI" id="CHEBI:29032"/>
        <dbReference type="ChEBI" id="CHEBI:30616"/>
        <dbReference type="ChEBI" id="CHEBI:33019"/>
        <dbReference type="ChEBI" id="CHEBI:57966"/>
        <dbReference type="ChEBI" id="CHEBI:456215"/>
        <dbReference type="EC" id="6.3.2.1"/>
    </reaction>
</comment>
<gene>
    <name evidence="8 9" type="primary">panC</name>
    <name evidence="9" type="ORF">KK078_02590</name>
</gene>